<dbReference type="Pfam" id="PF13456">
    <property type="entry name" value="RVT_3"/>
    <property type="match status" value="1"/>
</dbReference>
<dbReference type="PANTHER" id="PTHR34023:SF4">
    <property type="entry name" value="RNASE H TYPE-1 DOMAIN-CONTAINING PROTEIN"/>
    <property type="match status" value="1"/>
</dbReference>
<dbReference type="Gene3D" id="3.30.420.10">
    <property type="entry name" value="Ribonuclease H-like superfamily/Ribonuclease H"/>
    <property type="match status" value="1"/>
</dbReference>
<feature type="domain" description="RNase H type-1" evidence="1">
    <location>
        <begin position="6"/>
        <end position="75"/>
    </location>
</feature>
<accession>A0A445BBT6</accession>
<dbReference type="AlphaFoldDB" id="A0A445BBT6"/>
<name>A0A445BBT6_ARAHY</name>
<gene>
    <name evidence="2" type="ORF">Ahy_A10g051174</name>
</gene>
<organism evidence="2 3">
    <name type="scientific">Arachis hypogaea</name>
    <name type="common">Peanut</name>
    <dbReference type="NCBI Taxonomy" id="3818"/>
    <lineage>
        <taxon>Eukaryota</taxon>
        <taxon>Viridiplantae</taxon>
        <taxon>Streptophyta</taxon>
        <taxon>Embryophyta</taxon>
        <taxon>Tracheophyta</taxon>
        <taxon>Spermatophyta</taxon>
        <taxon>Magnoliopsida</taxon>
        <taxon>eudicotyledons</taxon>
        <taxon>Gunneridae</taxon>
        <taxon>Pentapetalae</taxon>
        <taxon>rosids</taxon>
        <taxon>fabids</taxon>
        <taxon>Fabales</taxon>
        <taxon>Fabaceae</taxon>
        <taxon>Papilionoideae</taxon>
        <taxon>50 kb inversion clade</taxon>
        <taxon>dalbergioids sensu lato</taxon>
        <taxon>Dalbergieae</taxon>
        <taxon>Pterocarpus clade</taxon>
        <taxon>Arachis</taxon>
    </lineage>
</organism>
<evidence type="ECO:0000313" key="3">
    <source>
        <dbReference type="Proteomes" id="UP000289738"/>
    </source>
</evidence>
<dbReference type="GO" id="GO:0003676">
    <property type="term" value="F:nucleic acid binding"/>
    <property type="evidence" value="ECO:0007669"/>
    <property type="project" value="InterPro"/>
</dbReference>
<dbReference type="InterPro" id="IPR036397">
    <property type="entry name" value="RNaseH_sf"/>
</dbReference>
<comment type="caution">
    <text evidence="2">The sequence shown here is derived from an EMBL/GenBank/DDBJ whole genome shotgun (WGS) entry which is preliminary data.</text>
</comment>
<evidence type="ECO:0000313" key="2">
    <source>
        <dbReference type="EMBL" id="RYR36134.1"/>
    </source>
</evidence>
<dbReference type="InterPro" id="IPR002156">
    <property type="entry name" value="RNaseH_domain"/>
</dbReference>
<dbReference type="Proteomes" id="UP000289738">
    <property type="component" value="Chromosome A10"/>
</dbReference>
<protein>
    <recommendedName>
        <fullName evidence="1">RNase H type-1 domain-containing protein</fullName>
    </recommendedName>
</protein>
<reference evidence="2 3" key="1">
    <citation type="submission" date="2019-01" db="EMBL/GenBank/DDBJ databases">
        <title>Sequencing of cultivated peanut Arachis hypogaea provides insights into genome evolution and oil improvement.</title>
        <authorList>
            <person name="Chen X."/>
        </authorList>
    </citation>
    <scope>NUCLEOTIDE SEQUENCE [LARGE SCALE GENOMIC DNA]</scope>
    <source>
        <strain evidence="3">cv. Fuhuasheng</strain>
        <tissue evidence="2">Leaves</tissue>
    </source>
</reference>
<dbReference type="InterPro" id="IPR044730">
    <property type="entry name" value="RNase_H-like_dom_plant"/>
</dbReference>
<evidence type="ECO:0000259" key="1">
    <source>
        <dbReference type="Pfam" id="PF13456"/>
    </source>
</evidence>
<dbReference type="CDD" id="cd06222">
    <property type="entry name" value="RNase_H_like"/>
    <property type="match status" value="1"/>
</dbReference>
<dbReference type="PANTHER" id="PTHR34023">
    <property type="entry name" value="RNASE H DOMAIN-CONTAINING PROTEIN"/>
    <property type="match status" value="1"/>
</dbReference>
<sequence>MYVEVKLASELEIKKLVVESDSKCVITLIQKMSPKIHGNSSLIRSIKELLVKIEDVEVRHMYRETNFCADTLAKLGQEHEPGIKFWEQQPPCLFHHHLVDASRMKFSRIVVQ</sequence>
<dbReference type="SUPFAM" id="SSF53098">
    <property type="entry name" value="Ribonuclease H-like"/>
    <property type="match status" value="1"/>
</dbReference>
<dbReference type="GO" id="GO:0004523">
    <property type="term" value="F:RNA-DNA hybrid ribonuclease activity"/>
    <property type="evidence" value="ECO:0007669"/>
    <property type="project" value="InterPro"/>
</dbReference>
<dbReference type="EMBL" id="SDMP01000010">
    <property type="protein sequence ID" value="RYR36134.1"/>
    <property type="molecule type" value="Genomic_DNA"/>
</dbReference>
<proteinExistence type="predicted"/>
<dbReference type="OrthoDB" id="1436691at2759"/>
<dbReference type="InterPro" id="IPR012337">
    <property type="entry name" value="RNaseH-like_sf"/>
</dbReference>
<keyword evidence="3" id="KW-1185">Reference proteome</keyword>